<sequence>MDDHLLPAGAVGRTPEPGAGVNPAAGLGAPTLPDNPWEKWGWAFAAIWLVFLAFPVIAVADSDVGWEGQLAALLCIVGFAVANVLGYSTRLSAWWALGLMVALALATVPVIGIGVISFTPYLAILSALELPDPWWKRAAIVWAAVPVLSLLRIDGFPTFFFLMLWPVMLGGVMLRIFGERERVAYEARGEHAIVAERERVARDVHDVLGHSLTALSVKAELAARLIDIDPARAKEELESIQATARQALAEVRATVGGLRAGNLEAELLAAPLVLADAGIATRVQGGVADTDPRHRALLAWVLRESVTNVVRHSGATTVVIELGAQGIAVTDDGCGRGGPEGNGLRGMRERVSGAGGRLAVVDAAPGTRVEVAFA</sequence>
<dbReference type="EMBL" id="JBHLXH010000001">
    <property type="protein sequence ID" value="MFC0222527.1"/>
    <property type="molecule type" value="Genomic_DNA"/>
</dbReference>
<keyword evidence="1" id="KW-0808">Transferase</keyword>
<dbReference type="PANTHER" id="PTHR24421:SF63">
    <property type="entry name" value="SENSOR HISTIDINE KINASE DESK"/>
    <property type="match status" value="1"/>
</dbReference>
<evidence type="ECO:0000313" key="6">
    <source>
        <dbReference type="EMBL" id="MFC0222527.1"/>
    </source>
</evidence>
<keyword evidence="3" id="KW-0902">Two-component regulatory system</keyword>
<dbReference type="RefSeq" id="WP_378518178.1">
    <property type="nucleotide sequence ID" value="NZ_CBCSDI010000002.1"/>
</dbReference>
<dbReference type="Gene3D" id="3.30.565.10">
    <property type="entry name" value="Histidine kinase-like ATPase, C-terminal domain"/>
    <property type="match status" value="1"/>
</dbReference>
<dbReference type="Gene3D" id="1.20.5.1930">
    <property type="match status" value="1"/>
</dbReference>
<dbReference type="Proteomes" id="UP001589698">
    <property type="component" value="Unassembled WGS sequence"/>
</dbReference>
<protein>
    <submittedName>
        <fullName evidence="6">Sensor histidine kinase</fullName>
    </submittedName>
</protein>
<dbReference type="CDD" id="cd16917">
    <property type="entry name" value="HATPase_UhpB-NarQ-NarX-like"/>
    <property type="match status" value="1"/>
</dbReference>
<comment type="caution">
    <text evidence="6">The sequence shown here is derived from an EMBL/GenBank/DDBJ whole genome shotgun (WGS) entry which is preliminary data.</text>
</comment>
<keyword evidence="4" id="KW-1133">Transmembrane helix</keyword>
<dbReference type="InterPro" id="IPR011712">
    <property type="entry name" value="Sig_transdc_His_kin_sub3_dim/P"/>
</dbReference>
<reference evidence="6 7" key="1">
    <citation type="submission" date="2024-09" db="EMBL/GenBank/DDBJ databases">
        <authorList>
            <person name="Sun Q."/>
            <person name="Mori K."/>
        </authorList>
    </citation>
    <scope>NUCLEOTIDE SEQUENCE [LARGE SCALE GENOMIC DNA]</scope>
    <source>
        <strain evidence="6 7">CCM 8654</strain>
    </source>
</reference>
<name>A0ABV6E0L5_9ACTN</name>
<dbReference type="GO" id="GO:0016301">
    <property type="term" value="F:kinase activity"/>
    <property type="evidence" value="ECO:0007669"/>
    <property type="project" value="UniProtKB-KW"/>
</dbReference>
<evidence type="ECO:0000313" key="7">
    <source>
        <dbReference type="Proteomes" id="UP001589698"/>
    </source>
</evidence>
<gene>
    <name evidence="6" type="ORF">ACFFJG_08545</name>
</gene>
<organism evidence="6 7">
    <name type="scientific">Nocardioides zeicaulis</name>
    <dbReference type="NCBI Taxonomy" id="1776857"/>
    <lineage>
        <taxon>Bacteria</taxon>
        <taxon>Bacillati</taxon>
        <taxon>Actinomycetota</taxon>
        <taxon>Actinomycetes</taxon>
        <taxon>Propionibacteriales</taxon>
        <taxon>Nocardioidaceae</taxon>
        <taxon>Nocardioides</taxon>
    </lineage>
</organism>
<keyword evidence="7" id="KW-1185">Reference proteome</keyword>
<dbReference type="InterPro" id="IPR036890">
    <property type="entry name" value="HATPase_C_sf"/>
</dbReference>
<evidence type="ECO:0000256" key="2">
    <source>
        <dbReference type="ARBA" id="ARBA00022777"/>
    </source>
</evidence>
<feature type="domain" description="Signal transduction histidine kinase subgroup 3 dimerisation and phosphoacceptor" evidence="5">
    <location>
        <begin position="196"/>
        <end position="261"/>
    </location>
</feature>
<feature type="transmembrane region" description="Helical" evidence="4">
    <location>
        <begin position="159"/>
        <end position="178"/>
    </location>
</feature>
<evidence type="ECO:0000259" key="5">
    <source>
        <dbReference type="Pfam" id="PF07730"/>
    </source>
</evidence>
<keyword evidence="4" id="KW-0812">Transmembrane</keyword>
<evidence type="ECO:0000256" key="4">
    <source>
        <dbReference type="SAM" id="Phobius"/>
    </source>
</evidence>
<feature type="transmembrane region" description="Helical" evidence="4">
    <location>
        <begin position="94"/>
        <end position="122"/>
    </location>
</feature>
<accession>A0ABV6E0L5</accession>
<keyword evidence="2 6" id="KW-0418">Kinase</keyword>
<dbReference type="PANTHER" id="PTHR24421">
    <property type="entry name" value="NITRATE/NITRITE SENSOR PROTEIN NARX-RELATED"/>
    <property type="match status" value="1"/>
</dbReference>
<dbReference type="Pfam" id="PF07730">
    <property type="entry name" value="HisKA_3"/>
    <property type="match status" value="1"/>
</dbReference>
<proteinExistence type="predicted"/>
<feature type="transmembrane region" description="Helical" evidence="4">
    <location>
        <begin position="70"/>
        <end position="88"/>
    </location>
</feature>
<keyword evidence="4" id="KW-0472">Membrane</keyword>
<evidence type="ECO:0000256" key="3">
    <source>
        <dbReference type="ARBA" id="ARBA00023012"/>
    </source>
</evidence>
<evidence type="ECO:0000256" key="1">
    <source>
        <dbReference type="ARBA" id="ARBA00022679"/>
    </source>
</evidence>
<dbReference type="InterPro" id="IPR050482">
    <property type="entry name" value="Sensor_HK_TwoCompSys"/>
</dbReference>
<dbReference type="SUPFAM" id="SSF55874">
    <property type="entry name" value="ATPase domain of HSP90 chaperone/DNA topoisomerase II/histidine kinase"/>
    <property type="match status" value="1"/>
</dbReference>
<feature type="transmembrane region" description="Helical" evidence="4">
    <location>
        <begin position="40"/>
        <end position="58"/>
    </location>
</feature>